<organism evidence="1 2">
    <name type="scientific">Paraphaeosphaeria minitans</name>
    <dbReference type="NCBI Taxonomy" id="565426"/>
    <lineage>
        <taxon>Eukaryota</taxon>
        <taxon>Fungi</taxon>
        <taxon>Dikarya</taxon>
        <taxon>Ascomycota</taxon>
        <taxon>Pezizomycotina</taxon>
        <taxon>Dothideomycetes</taxon>
        <taxon>Pleosporomycetidae</taxon>
        <taxon>Pleosporales</taxon>
        <taxon>Massarineae</taxon>
        <taxon>Didymosphaeriaceae</taxon>
        <taxon>Paraphaeosphaeria</taxon>
    </lineage>
</organism>
<dbReference type="AlphaFoldDB" id="A0A9P6G872"/>
<evidence type="ECO:0000313" key="2">
    <source>
        <dbReference type="Proteomes" id="UP000756921"/>
    </source>
</evidence>
<dbReference type="EMBL" id="WJXW01000014">
    <property type="protein sequence ID" value="KAF9730411.1"/>
    <property type="molecule type" value="Genomic_DNA"/>
</dbReference>
<accession>A0A9P6G872</accession>
<protein>
    <submittedName>
        <fullName evidence="1">Uncharacterized protein</fullName>
    </submittedName>
</protein>
<gene>
    <name evidence="1" type="ORF">PMIN01_11280</name>
</gene>
<reference evidence="1" key="1">
    <citation type="journal article" date="2020" name="Mol. Plant Microbe Interact.">
        <title>Genome Sequence of the Biocontrol Agent Coniothyrium minitans strain Conio (IMI 134523).</title>
        <authorList>
            <person name="Patel D."/>
            <person name="Shittu T.A."/>
            <person name="Baroncelli R."/>
            <person name="Muthumeenakshi S."/>
            <person name="Osborne T.H."/>
            <person name="Janganan T.K."/>
            <person name="Sreenivasaprasad S."/>
        </authorList>
    </citation>
    <scope>NUCLEOTIDE SEQUENCE</scope>
    <source>
        <strain evidence="1">Conio</strain>
    </source>
</reference>
<proteinExistence type="predicted"/>
<sequence>MAHRPRHLGILGAVFDREIGARLLVYKVLNTEEGKSENQTALTCNTGARKAKWSRGAWTGCNGRAVAPAMLNGHKLSGGPTVIDLSDQFVPDPRRPTTTRVPYAEYDKASAVLVVVRFLFFASL</sequence>
<evidence type="ECO:0000313" key="1">
    <source>
        <dbReference type="EMBL" id="KAF9730411.1"/>
    </source>
</evidence>
<keyword evidence="2" id="KW-1185">Reference proteome</keyword>
<dbReference type="Proteomes" id="UP000756921">
    <property type="component" value="Unassembled WGS sequence"/>
</dbReference>
<name>A0A9P6G872_9PLEO</name>
<comment type="caution">
    <text evidence="1">The sequence shown here is derived from an EMBL/GenBank/DDBJ whole genome shotgun (WGS) entry which is preliminary data.</text>
</comment>